<dbReference type="EMBL" id="CP036287">
    <property type="protein sequence ID" value="QDU66743.1"/>
    <property type="molecule type" value="Genomic_DNA"/>
</dbReference>
<dbReference type="InterPro" id="IPR028939">
    <property type="entry name" value="P5C_Rdtase_cat_N"/>
</dbReference>
<evidence type="ECO:0000259" key="2">
    <source>
        <dbReference type="Pfam" id="PF03807"/>
    </source>
</evidence>
<dbReference type="RefSeq" id="WP_145064552.1">
    <property type="nucleotide sequence ID" value="NZ_CP036287.1"/>
</dbReference>
<evidence type="ECO:0000313" key="4">
    <source>
        <dbReference type="Proteomes" id="UP000316921"/>
    </source>
</evidence>
<evidence type="ECO:0000256" key="1">
    <source>
        <dbReference type="ARBA" id="ARBA00023002"/>
    </source>
</evidence>
<dbReference type="GO" id="GO:0016491">
    <property type="term" value="F:oxidoreductase activity"/>
    <property type="evidence" value="ECO:0007669"/>
    <property type="project" value="UniProtKB-KW"/>
</dbReference>
<keyword evidence="1" id="KW-0560">Oxidoreductase</keyword>
<dbReference type="Proteomes" id="UP000316921">
    <property type="component" value="Chromosome"/>
</dbReference>
<feature type="domain" description="Pyrroline-5-carboxylate reductase catalytic N-terminal" evidence="2">
    <location>
        <begin position="2"/>
        <end position="94"/>
    </location>
</feature>
<gene>
    <name evidence="3" type="ORF">Pla133_18190</name>
</gene>
<keyword evidence="4" id="KW-1185">Reference proteome</keyword>
<dbReference type="InterPro" id="IPR051267">
    <property type="entry name" value="STEAP_metalloreductase"/>
</dbReference>
<dbReference type="Pfam" id="PF03807">
    <property type="entry name" value="F420_oxidored"/>
    <property type="match status" value="1"/>
</dbReference>
<protein>
    <submittedName>
        <fullName evidence="3">2-dehydropantoate 2-reductase</fullName>
    </submittedName>
</protein>
<accession>A0A518BIH3</accession>
<organism evidence="3 4">
    <name type="scientific">Engelhardtia mirabilis</name>
    <dbReference type="NCBI Taxonomy" id="2528011"/>
    <lineage>
        <taxon>Bacteria</taxon>
        <taxon>Pseudomonadati</taxon>
        <taxon>Planctomycetota</taxon>
        <taxon>Planctomycetia</taxon>
        <taxon>Planctomycetia incertae sedis</taxon>
        <taxon>Engelhardtia</taxon>
    </lineage>
</organism>
<dbReference type="InterPro" id="IPR036291">
    <property type="entry name" value="NAD(P)-bd_dom_sf"/>
</dbReference>
<proteinExistence type="predicted"/>
<reference evidence="3 4" key="1">
    <citation type="submission" date="2019-02" db="EMBL/GenBank/DDBJ databases">
        <title>Deep-cultivation of Planctomycetes and their phenomic and genomic characterization uncovers novel biology.</title>
        <authorList>
            <person name="Wiegand S."/>
            <person name="Jogler M."/>
            <person name="Boedeker C."/>
            <person name="Pinto D."/>
            <person name="Vollmers J."/>
            <person name="Rivas-Marin E."/>
            <person name="Kohn T."/>
            <person name="Peeters S.H."/>
            <person name="Heuer A."/>
            <person name="Rast P."/>
            <person name="Oberbeckmann S."/>
            <person name="Bunk B."/>
            <person name="Jeske O."/>
            <person name="Meyerdierks A."/>
            <person name="Storesund J.E."/>
            <person name="Kallscheuer N."/>
            <person name="Luecker S."/>
            <person name="Lage O.M."/>
            <person name="Pohl T."/>
            <person name="Merkel B.J."/>
            <person name="Hornburger P."/>
            <person name="Mueller R.-W."/>
            <person name="Bruemmer F."/>
            <person name="Labrenz M."/>
            <person name="Spormann A.M."/>
            <person name="Op den Camp H."/>
            <person name="Overmann J."/>
            <person name="Amann R."/>
            <person name="Jetten M.S.M."/>
            <person name="Mascher T."/>
            <person name="Medema M.H."/>
            <person name="Devos D.P."/>
            <person name="Kaster A.-K."/>
            <person name="Ovreas L."/>
            <person name="Rohde M."/>
            <person name="Galperin M.Y."/>
            <person name="Jogler C."/>
        </authorList>
    </citation>
    <scope>NUCLEOTIDE SEQUENCE [LARGE SCALE GENOMIC DNA]</scope>
    <source>
        <strain evidence="3 4">Pla133</strain>
    </source>
</reference>
<dbReference type="KEGG" id="pbap:Pla133_18190"/>
<dbReference type="AlphaFoldDB" id="A0A518BIH3"/>
<dbReference type="SUPFAM" id="SSF51735">
    <property type="entry name" value="NAD(P)-binding Rossmann-fold domains"/>
    <property type="match status" value="1"/>
</dbReference>
<dbReference type="Gene3D" id="3.40.50.720">
    <property type="entry name" value="NAD(P)-binding Rossmann-like Domain"/>
    <property type="match status" value="1"/>
</dbReference>
<sequence>MKIAIIGAGNVGGTLAARWAELGHEVTLGVRSLPDAKADALARACEGSVEVATVQDAAAGSAVILLSVPWGAAQAAVESLGDLGSKVLIDCTNPWVWGEGLKLGFETSGAEQIASWAKGGRVTKALNQTGFENMADPVFAGRKAVMFVAGDDADARATTTALVSELGFEAIEVGELTSARLLEPHAVLWIELVTKHGQERGFAWGLLRR</sequence>
<evidence type="ECO:0000313" key="3">
    <source>
        <dbReference type="EMBL" id="QDU66743.1"/>
    </source>
</evidence>
<name>A0A518BIH3_9BACT</name>
<dbReference type="PANTHER" id="PTHR14239">
    <property type="entry name" value="DUDULIN-RELATED"/>
    <property type="match status" value="1"/>
</dbReference>